<evidence type="ECO:0000259" key="9">
    <source>
        <dbReference type="PROSITE" id="PS50928"/>
    </source>
</evidence>
<protein>
    <submittedName>
        <fullName evidence="10">Glycine betaine/carnitine/choline transport system permease protein OpuCB</fullName>
    </submittedName>
</protein>
<feature type="transmembrane region" description="Helical" evidence="8">
    <location>
        <begin position="211"/>
        <end position="232"/>
    </location>
</feature>
<dbReference type="Gene3D" id="1.10.3720.10">
    <property type="entry name" value="MetI-like"/>
    <property type="match status" value="1"/>
</dbReference>
<evidence type="ECO:0000256" key="8">
    <source>
        <dbReference type="RuleBase" id="RU363032"/>
    </source>
</evidence>
<dbReference type="Pfam" id="PF00528">
    <property type="entry name" value="BPD_transp_1"/>
    <property type="match status" value="1"/>
</dbReference>
<accession>A0A245ZGL2</accession>
<dbReference type="Gene3D" id="3.40.190.10">
    <property type="entry name" value="Periplasmic binding protein-like II"/>
    <property type="match status" value="1"/>
</dbReference>
<feature type="domain" description="ABC transmembrane type-1" evidence="9">
    <location>
        <begin position="12"/>
        <end position="198"/>
    </location>
</feature>
<evidence type="ECO:0000256" key="6">
    <source>
        <dbReference type="ARBA" id="ARBA00035642"/>
    </source>
</evidence>
<dbReference type="AlphaFoldDB" id="A0A245ZGL2"/>
<dbReference type="InterPro" id="IPR000515">
    <property type="entry name" value="MetI-like"/>
</dbReference>
<dbReference type="PROSITE" id="PS50928">
    <property type="entry name" value="ABC_TM1"/>
    <property type="match status" value="1"/>
</dbReference>
<comment type="similarity">
    <text evidence="6">In the C-terminal section; belongs to the OsmX family.</text>
</comment>
<feature type="transmembrane region" description="Helical" evidence="8">
    <location>
        <begin position="176"/>
        <end position="199"/>
    </location>
</feature>
<keyword evidence="5 8" id="KW-0472">Membrane</keyword>
<comment type="caution">
    <text evidence="10">The sequence shown here is derived from an EMBL/GenBank/DDBJ whole genome shotgun (WGS) entry which is preliminary data.</text>
</comment>
<dbReference type="Pfam" id="PF04069">
    <property type="entry name" value="OpuAC"/>
    <property type="match status" value="1"/>
</dbReference>
<dbReference type="GO" id="GO:0022857">
    <property type="term" value="F:transmembrane transporter activity"/>
    <property type="evidence" value="ECO:0007669"/>
    <property type="project" value="InterPro"/>
</dbReference>
<evidence type="ECO:0000256" key="4">
    <source>
        <dbReference type="ARBA" id="ARBA00022989"/>
    </source>
</evidence>
<dbReference type="GO" id="GO:0043190">
    <property type="term" value="C:ATP-binding cassette (ABC) transporter complex"/>
    <property type="evidence" value="ECO:0007669"/>
    <property type="project" value="InterPro"/>
</dbReference>
<gene>
    <name evidence="10" type="primary">opuCB</name>
    <name evidence="10" type="ORF">SPDO_27090</name>
</gene>
<dbReference type="PANTHER" id="PTHR30177:SF4">
    <property type="entry name" value="OSMOPROTECTANT IMPORT PERMEASE PROTEIN OSMW"/>
    <property type="match status" value="1"/>
</dbReference>
<keyword evidence="11" id="KW-1185">Reference proteome</keyword>
<dbReference type="InterPro" id="IPR035906">
    <property type="entry name" value="MetI-like_sf"/>
</dbReference>
<feature type="transmembrane region" description="Helical" evidence="8">
    <location>
        <begin position="47"/>
        <end position="66"/>
    </location>
</feature>
<sequence length="503" mass="53628">MTGAFARVPELAAQHLLLAMAALALGIAIAVPLGFWSAHRPAAARVALGFASLVQTIPSLALLALFYPVLLWIGGVPALGFLPSLLALTLYALLPILRNVVTGLQGLNPAVIEAADGIGMTRWQKRRLVEAPLVLPVVMAGIRTAAVWTIGAATLSTTVGQPSLGDLIFAGLQTQSWPLVLAGCIAAAALALAVDALLGLAEHGLRTRRRWLAWVALGIIAAATFAASAPLWRSGGSDRVVVGAKNFSEQYILARLIGDRLRAAGYEVEYRDGLGSAVAFGAVASGAIDVYVDYAGTIWTNQMERTDVPARPAQVRAIADWTKRTHDVSLLGTLGFENAYAFAMREGEANRLGIATLDDLAARSPQLRLGSDLEFLERPEWAAVRRAYPMRFAEATPYSPTFMYRALASGRADVISAFSSDGRIAADKLRVLADPKQAIPGYDAILLVAPKRADDARFTGALRPLLGAISVENMREANYMVDRDSDKATPEAAADWLAQRIGR</sequence>
<proteinExistence type="inferred from homology"/>
<feature type="transmembrane region" description="Helical" evidence="8">
    <location>
        <begin position="72"/>
        <end position="94"/>
    </location>
</feature>
<dbReference type="Gene3D" id="3.40.190.120">
    <property type="entry name" value="Osmoprotection protein (prox), domain 2"/>
    <property type="match status" value="1"/>
</dbReference>
<comment type="similarity">
    <text evidence="8">Belongs to the binding-protein-dependent transport system permease family.</text>
</comment>
<keyword evidence="2 8" id="KW-0813">Transport</keyword>
<dbReference type="Proteomes" id="UP000197290">
    <property type="component" value="Unassembled WGS sequence"/>
</dbReference>
<dbReference type="PANTHER" id="PTHR30177">
    <property type="entry name" value="GLYCINE BETAINE/L-PROLINE TRANSPORT SYSTEM PERMEASE PROTEIN PROW"/>
    <property type="match status" value="1"/>
</dbReference>
<feature type="transmembrane region" description="Helical" evidence="8">
    <location>
        <begin position="12"/>
        <end position="35"/>
    </location>
</feature>
<feature type="transmembrane region" description="Helical" evidence="8">
    <location>
        <begin position="133"/>
        <end position="156"/>
    </location>
</feature>
<evidence type="ECO:0000313" key="11">
    <source>
        <dbReference type="Proteomes" id="UP000197290"/>
    </source>
</evidence>
<evidence type="ECO:0000256" key="7">
    <source>
        <dbReference type="ARBA" id="ARBA00035652"/>
    </source>
</evidence>
<dbReference type="CDD" id="cd06261">
    <property type="entry name" value="TM_PBP2"/>
    <property type="match status" value="1"/>
</dbReference>
<evidence type="ECO:0000256" key="2">
    <source>
        <dbReference type="ARBA" id="ARBA00022448"/>
    </source>
</evidence>
<dbReference type="OrthoDB" id="9801163at2"/>
<keyword evidence="4 8" id="KW-1133">Transmembrane helix</keyword>
<comment type="similarity">
    <text evidence="7">In the N-terminal section; belongs to the binding-protein-dependent transport system permease family.</text>
</comment>
<organism evidence="10 11">
    <name type="scientific">Sphingomonas dokdonensis</name>
    <dbReference type="NCBI Taxonomy" id="344880"/>
    <lineage>
        <taxon>Bacteria</taxon>
        <taxon>Pseudomonadati</taxon>
        <taxon>Pseudomonadota</taxon>
        <taxon>Alphaproteobacteria</taxon>
        <taxon>Sphingomonadales</taxon>
        <taxon>Sphingomonadaceae</taxon>
        <taxon>Sphingomonas</taxon>
    </lineage>
</organism>
<evidence type="ECO:0000256" key="3">
    <source>
        <dbReference type="ARBA" id="ARBA00022692"/>
    </source>
</evidence>
<evidence type="ECO:0000313" key="10">
    <source>
        <dbReference type="EMBL" id="OWK28873.1"/>
    </source>
</evidence>
<evidence type="ECO:0000256" key="5">
    <source>
        <dbReference type="ARBA" id="ARBA00023136"/>
    </source>
</evidence>
<evidence type="ECO:0000256" key="1">
    <source>
        <dbReference type="ARBA" id="ARBA00004651"/>
    </source>
</evidence>
<dbReference type="SUPFAM" id="SSF161098">
    <property type="entry name" value="MetI-like"/>
    <property type="match status" value="1"/>
</dbReference>
<dbReference type="RefSeq" id="WP_088368017.1">
    <property type="nucleotide sequence ID" value="NZ_NBBI01000005.1"/>
</dbReference>
<dbReference type="GO" id="GO:0031460">
    <property type="term" value="P:glycine betaine transport"/>
    <property type="evidence" value="ECO:0007669"/>
    <property type="project" value="TreeGrafter"/>
</dbReference>
<name>A0A245ZGL2_9SPHN</name>
<dbReference type="EMBL" id="NBBI01000005">
    <property type="protein sequence ID" value="OWK28873.1"/>
    <property type="molecule type" value="Genomic_DNA"/>
</dbReference>
<comment type="subcellular location">
    <subcellularLocation>
        <location evidence="1 8">Cell membrane</location>
        <topology evidence="1 8">Multi-pass membrane protein</topology>
    </subcellularLocation>
</comment>
<dbReference type="InterPro" id="IPR051204">
    <property type="entry name" value="ABC_transp_perm/SBD"/>
</dbReference>
<reference evidence="10 11" key="1">
    <citation type="submission" date="2017-03" db="EMBL/GenBank/DDBJ databases">
        <title>Genome sequence of Sphingomonas dokdonensis DSM 21029.</title>
        <authorList>
            <person name="Poehlein A."/>
            <person name="Wuebbeler J.H."/>
            <person name="Steinbuechel A."/>
            <person name="Daniel R."/>
        </authorList>
    </citation>
    <scope>NUCLEOTIDE SEQUENCE [LARGE SCALE GENOMIC DNA]</scope>
    <source>
        <strain evidence="10 11">DSM 21029</strain>
    </source>
</reference>
<keyword evidence="3 8" id="KW-0812">Transmembrane</keyword>
<dbReference type="SUPFAM" id="SSF53850">
    <property type="entry name" value="Periplasmic binding protein-like II"/>
    <property type="match status" value="1"/>
</dbReference>
<dbReference type="InterPro" id="IPR007210">
    <property type="entry name" value="ABC_Gly_betaine_transp_sub-bd"/>
</dbReference>